<gene>
    <name evidence="2" type="ORF">ACFP1K_34870</name>
</gene>
<accession>A0ABW1NSR1</accession>
<keyword evidence="3" id="KW-1185">Reference proteome</keyword>
<evidence type="ECO:0000256" key="1">
    <source>
        <dbReference type="SAM" id="SignalP"/>
    </source>
</evidence>
<feature type="chain" id="PRO_5045338805" evidence="1">
    <location>
        <begin position="25"/>
        <end position="256"/>
    </location>
</feature>
<organism evidence="2 3">
    <name type="scientific">Sphaerisporangium aureirubrum</name>
    <dbReference type="NCBI Taxonomy" id="1544736"/>
    <lineage>
        <taxon>Bacteria</taxon>
        <taxon>Bacillati</taxon>
        <taxon>Actinomycetota</taxon>
        <taxon>Actinomycetes</taxon>
        <taxon>Streptosporangiales</taxon>
        <taxon>Streptosporangiaceae</taxon>
        <taxon>Sphaerisporangium</taxon>
    </lineage>
</organism>
<evidence type="ECO:0000313" key="2">
    <source>
        <dbReference type="EMBL" id="MFC6086398.1"/>
    </source>
</evidence>
<feature type="signal peptide" evidence="1">
    <location>
        <begin position="1"/>
        <end position="24"/>
    </location>
</feature>
<sequence length="256" mass="27120">MRVRRSAALLLWIGAALVPSAAHADDAADLRTVYCLSAAHREQVVEAAVNLALGTAVPGDPASLTAGSWTYTLPAWRTHRPADFERACSALLATVPRLVTDEEPGGLPPYVDLLLPVLAGALLTLAVQRVDAAVTRGNAAREALLGAASRFGVTAHEYVNAWIDNSGTPPDAVSQRAFELRVELLKYQLLGRHRAAVDGLLDDLPTGYDLNAAHGGGAPLNYARRSEAGREELTRVAGLVARAEALARRSPRKEGA</sequence>
<dbReference type="RefSeq" id="WP_380761546.1">
    <property type="nucleotide sequence ID" value="NZ_JBHSRF010000085.1"/>
</dbReference>
<protein>
    <submittedName>
        <fullName evidence="2">Uncharacterized protein</fullName>
    </submittedName>
</protein>
<comment type="caution">
    <text evidence="2">The sequence shown here is derived from an EMBL/GenBank/DDBJ whole genome shotgun (WGS) entry which is preliminary data.</text>
</comment>
<keyword evidence="1" id="KW-0732">Signal</keyword>
<evidence type="ECO:0000313" key="3">
    <source>
        <dbReference type="Proteomes" id="UP001596137"/>
    </source>
</evidence>
<reference evidence="3" key="1">
    <citation type="journal article" date="2019" name="Int. J. Syst. Evol. Microbiol.">
        <title>The Global Catalogue of Microorganisms (GCM) 10K type strain sequencing project: providing services to taxonomists for standard genome sequencing and annotation.</title>
        <authorList>
            <consortium name="The Broad Institute Genomics Platform"/>
            <consortium name="The Broad Institute Genome Sequencing Center for Infectious Disease"/>
            <person name="Wu L."/>
            <person name="Ma J."/>
        </authorList>
    </citation>
    <scope>NUCLEOTIDE SEQUENCE [LARGE SCALE GENOMIC DNA]</scope>
    <source>
        <strain evidence="3">JCM 30346</strain>
    </source>
</reference>
<dbReference type="EMBL" id="JBHSRF010000085">
    <property type="protein sequence ID" value="MFC6086398.1"/>
    <property type="molecule type" value="Genomic_DNA"/>
</dbReference>
<name>A0ABW1NSR1_9ACTN</name>
<proteinExistence type="predicted"/>
<dbReference type="Proteomes" id="UP001596137">
    <property type="component" value="Unassembled WGS sequence"/>
</dbReference>